<evidence type="ECO:0000313" key="4">
    <source>
        <dbReference type="Proteomes" id="UP000199315"/>
    </source>
</evidence>
<keyword evidence="4" id="KW-1185">Reference proteome</keyword>
<feature type="region of interest" description="Disordered" evidence="1">
    <location>
        <begin position="34"/>
        <end position="67"/>
    </location>
</feature>
<evidence type="ECO:0000256" key="2">
    <source>
        <dbReference type="SAM" id="SignalP"/>
    </source>
</evidence>
<dbReference type="Proteomes" id="UP000199315">
    <property type="component" value="Unassembled WGS sequence"/>
</dbReference>
<protein>
    <recommendedName>
        <fullName evidence="5">Lipoprotein</fullName>
    </recommendedName>
</protein>
<evidence type="ECO:0008006" key="5">
    <source>
        <dbReference type="Google" id="ProtNLM"/>
    </source>
</evidence>
<dbReference type="EMBL" id="FMKA01000002">
    <property type="protein sequence ID" value="SCP95808.1"/>
    <property type="molecule type" value="Genomic_DNA"/>
</dbReference>
<dbReference type="AlphaFoldDB" id="A0A1D3TQI9"/>
<proteinExistence type="predicted"/>
<gene>
    <name evidence="3" type="ORF">SAMN05421730_1002217</name>
</gene>
<name>A0A1D3TQI9_9FIRM</name>
<reference evidence="3 4" key="1">
    <citation type="submission" date="2016-09" db="EMBL/GenBank/DDBJ databases">
        <authorList>
            <person name="Capua I."/>
            <person name="De Benedictis P."/>
            <person name="Joannis T."/>
            <person name="Lombin L.H."/>
            <person name="Cattoli G."/>
        </authorList>
    </citation>
    <scope>NUCLEOTIDE SEQUENCE [LARGE SCALE GENOMIC DNA]</scope>
    <source>
        <strain evidence="3 4">GluBS11</strain>
    </source>
</reference>
<dbReference type="RefSeq" id="WP_242875448.1">
    <property type="nucleotide sequence ID" value="NZ_FMKA01000002.1"/>
</dbReference>
<organism evidence="3 4">
    <name type="scientific">Anaerobium acetethylicum</name>
    <dbReference type="NCBI Taxonomy" id="1619234"/>
    <lineage>
        <taxon>Bacteria</taxon>
        <taxon>Bacillati</taxon>
        <taxon>Bacillota</taxon>
        <taxon>Clostridia</taxon>
        <taxon>Lachnospirales</taxon>
        <taxon>Lachnospiraceae</taxon>
        <taxon>Anaerobium</taxon>
    </lineage>
</organism>
<sequence length="157" mass="17913">MKKGKTILALIAVICSLMLWACGSTALFEETDYSSQEEMTDFQAEDEATEEIQTQEAGETDENPANVKEYKFRTQELLDSHYNKHGREFGTITKEQYLQGVNDLINSTGPNILTKTEEDGDTLIYNTDTNEFAVITPDNIIRTYFRPTDGIDYFNRQ</sequence>
<dbReference type="STRING" id="1619234.SAMN05421730_1002217"/>
<evidence type="ECO:0000313" key="3">
    <source>
        <dbReference type="EMBL" id="SCP95808.1"/>
    </source>
</evidence>
<evidence type="ECO:0000256" key="1">
    <source>
        <dbReference type="SAM" id="MobiDB-lite"/>
    </source>
</evidence>
<feature type="compositionally biased region" description="Acidic residues" evidence="1">
    <location>
        <begin position="38"/>
        <end position="50"/>
    </location>
</feature>
<keyword evidence="2" id="KW-0732">Signal</keyword>
<accession>A0A1D3TQI9</accession>
<feature type="chain" id="PRO_5039288207" description="Lipoprotein" evidence="2">
    <location>
        <begin position="22"/>
        <end position="157"/>
    </location>
</feature>
<feature type="signal peptide" evidence="2">
    <location>
        <begin position="1"/>
        <end position="21"/>
    </location>
</feature>